<evidence type="ECO:0000313" key="3">
    <source>
        <dbReference type="EMBL" id="MCE2594562.1"/>
    </source>
</evidence>
<dbReference type="EMBL" id="JAIMJA010000005">
    <property type="protein sequence ID" value="MCE2594562.1"/>
    <property type="molecule type" value="Genomic_DNA"/>
</dbReference>
<comment type="caution">
    <text evidence="3">The sequence shown here is derived from an EMBL/GenBank/DDBJ whole genome shotgun (WGS) entry which is preliminary data.</text>
</comment>
<feature type="signal peptide" evidence="1">
    <location>
        <begin position="1"/>
        <end position="25"/>
    </location>
</feature>
<dbReference type="InterPro" id="IPR025392">
    <property type="entry name" value="DUF4124"/>
</dbReference>
<feature type="domain" description="DUF4124" evidence="2">
    <location>
        <begin position="22"/>
        <end position="49"/>
    </location>
</feature>
<protein>
    <submittedName>
        <fullName evidence="3">DUF4124 domain-containing protein</fullName>
    </submittedName>
</protein>
<sequence length="145" mass="16794">MRILLQRFWCFACLLALLSSEIGSAQTLFSWIDEKGVIHYTDKPPAPEVRLNKRFMEFEISLETQPITANSTRQSQQVYQPVGELDDVFSLHQGLSPSCRWIAKRIALLEALMEQQASEYDQILKLEVSKRHQDWLEQGCFSAFK</sequence>
<evidence type="ECO:0000256" key="1">
    <source>
        <dbReference type="SAM" id="SignalP"/>
    </source>
</evidence>
<name>A0ABS8W6D4_9GAMM</name>
<gene>
    <name evidence="3" type="ORF">K6Y31_07015</name>
</gene>
<keyword evidence="4" id="KW-1185">Reference proteome</keyword>
<keyword evidence="1" id="KW-0732">Signal</keyword>
<evidence type="ECO:0000259" key="2">
    <source>
        <dbReference type="Pfam" id="PF13511"/>
    </source>
</evidence>
<dbReference type="Proteomes" id="UP001201273">
    <property type="component" value="Unassembled WGS sequence"/>
</dbReference>
<reference evidence="3 4" key="1">
    <citation type="journal article" date="2022" name="Environ. Microbiol. Rep.">
        <title>Eco-phylogenetic analyses reveal divergent evolution of vitamin B12 metabolism in the marine bacterial family 'Psychromonadaceae'.</title>
        <authorList>
            <person name="Jin X."/>
            <person name="Yang Y."/>
            <person name="Cao H."/>
            <person name="Gao B."/>
            <person name="Zhao Z."/>
        </authorList>
    </citation>
    <scope>NUCLEOTIDE SEQUENCE [LARGE SCALE GENOMIC DNA]</scope>
    <source>
        <strain evidence="3 4">MKS20</strain>
    </source>
</reference>
<feature type="chain" id="PRO_5045994905" evidence="1">
    <location>
        <begin position="26"/>
        <end position="145"/>
    </location>
</feature>
<organism evidence="3 4">
    <name type="scientific">Motilimonas cestriensis</name>
    <dbReference type="NCBI Taxonomy" id="2742685"/>
    <lineage>
        <taxon>Bacteria</taxon>
        <taxon>Pseudomonadati</taxon>
        <taxon>Pseudomonadota</taxon>
        <taxon>Gammaproteobacteria</taxon>
        <taxon>Alteromonadales</taxon>
        <taxon>Alteromonadales genera incertae sedis</taxon>
        <taxon>Motilimonas</taxon>
    </lineage>
</organism>
<proteinExistence type="predicted"/>
<accession>A0ABS8W6D4</accession>
<evidence type="ECO:0000313" key="4">
    <source>
        <dbReference type="Proteomes" id="UP001201273"/>
    </source>
</evidence>
<dbReference type="RefSeq" id="WP_233052099.1">
    <property type="nucleotide sequence ID" value="NZ_JAIMJA010000005.1"/>
</dbReference>
<dbReference type="Pfam" id="PF13511">
    <property type="entry name" value="DUF4124"/>
    <property type="match status" value="1"/>
</dbReference>